<proteinExistence type="predicted"/>
<reference evidence="2" key="1">
    <citation type="submission" date="2020-07" db="EMBL/GenBank/DDBJ databases">
        <authorList>
            <person name="Lin J."/>
        </authorList>
    </citation>
    <scope>NUCLEOTIDE SEQUENCE</scope>
</reference>
<evidence type="ECO:0000259" key="1">
    <source>
        <dbReference type="Pfam" id="PF13966"/>
    </source>
</evidence>
<dbReference type="Pfam" id="PF13966">
    <property type="entry name" value="zf-RVT"/>
    <property type="match status" value="1"/>
</dbReference>
<dbReference type="InterPro" id="IPR026960">
    <property type="entry name" value="RVT-Znf"/>
</dbReference>
<name>A0A6V7NJT0_ANACO</name>
<dbReference type="AlphaFoldDB" id="A0A6V7NJT0"/>
<evidence type="ECO:0000313" key="2">
    <source>
        <dbReference type="EMBL" id="CAD1818852.1"/>
    </source>
</evidence>
<dbReference type="EMBL" id="LR862139">
    <property type="protein sequence ID" value="CAD1818852.1"/>
    <property type="molecule type" value="Genomic_DNA"/>
</dbReference>
<feature type="domain" description="Reverse transcriptase zinc-binding" evidence="1">
    <location>
        <begin position="29"/>
        <end position="111"/>
    </location>
</feature>
<protein>
    <recommendedName>
        <fullName evidence="1">Reverse transcriptase zinc-binding domain-containing protein</fullName>
    </recommendedName>
</protein>
<organism evidence="2">
    <name type="scientific">Ananas comosus var. bracteatus</name>
    <name type="common">red pineapple</name>
    <dbReference type="NCBI Taxonomy" id="296719"/>
    <lineage>
        <taxon>Eukaryota</taxon>
        <taxon>Viridiplantae</taxon>
        <taxon>Streptophyta</taxon>
        <taxon>Embryophyta</taxon>
        <taxon>Tracheophyta</taxon>
        <taxon>Spermatophyta</taxon>
        <taxon>Magnoliopsida</taxon>
        <taxon>Liliopsida</taxon>
        <taxon>Poales</taxon>
        <taxon>Bromeliaceae</taxon>
        <taxon>Bromelioideae</taxon>
        <taxon>Ananas</taxon>
    </lineage>
</organism>
<gene>
    <name evidence="2" type="ORF">CB5_LOCUS2063</name>
</gene>
<accession>A0A6V7NJT0</accession>
<sequence>MGKSAIILLATDGIGIAYIGVGALTGGQFTVKSAYSMLNDGDIRDARTSKIWNLQVPLKVKVFCLIVFKKRALIADNLLKRGWIGNTACVLCGVEEETVDHLFTRCVFSRFLLVATLEYAQSRDWGDDVSSVWDRWMTRIGMQSLNTTVSGLVACWWIIWEVRNGVIFRKTQPEPFFAAYKIKQLTNLWEQFLPGNRRHACSR</sequence>